<organism evidence="1 2">
    <name type="scientific">Puccinia coronata f. sp. avenae</name>
    <dbReference type="NCBI Taxonomy" id="200324"/>
    <lineage>
        <taxon>Eukaryota</taxon>
        <taxon>Fungi</taxon>
        <taxon>Dikarya</taxon>
        <taxon>Basidiomycota</taxon>
        <taxon>Pucciniomycotina</taxon>
        <taxon>Pucciniomycetes</taxon>
        <taxon>Pucciniales</taxon>
        <taxon>Pucciniaceae</taxon>
        <taxon>Puccinia</taxon>
    </lineage>
</organism>
<gene>
    <name evidence="1" type="ORF">PCASD_09782</name>
</gene>
<comment type="caution">
    <text evidence="1">The sequence shown here is derived from an EMBL/GenBank/DDBJ whole genome shotgun (WGS) entry which is preliminary data.</text>
</comment>
<sequence length="245" mass="26752">MPLNIEFNNSLPLAMPLDMNNSLPSVIKLFNLLPLDIELNNSTSKGIGHQLHNSLALDIELFNSLALDIELNKSMSKGIAEASELFNSVAKLGRQVFYSMAKLGQRAVQLGGQAWSASCSAWQSSLAIKFNTRWPSLATEFFNLATKLGGEVSANLLEPGPVFLEPFGQKEPLQKGLYRLQPPAVTSARGDRCYIGRPDRFYTDVTSVAATDLAAGGCNRYNPFGGERRSAGDDSRSFYFLEIGP</sequence>
<evidence type="ECO:0000313" key="2">
    <source>
        <dbReference type="Proteomes" id="UP000235392"/>
    </source>
</evidence>
<dbReference type="EMBL" id="PGCI01000224">
    <property type="protein sequence ID" value="PLW33277.1"/>
    <property type="molecule type" value="Genomic_DNA"/>
</dbReference>
<protein>
    <submittedName>
        <fullName evidence="1">Uncharacterized protein</fullName>
    </submittedName>
</protein>
<dbReference type="AlphaFoldDB" id="A0A2N5U693"/>
<dbReference type="Proteomes" id="UP000235392">
    <property type="component" value="Unassembled WGS sequence"/>
</dbReference>
<reference evidence="1 2" key="1">
    <citation type="submission" date="2017-11" db="EMBL/GenBank/DDBJ databases">
        <title>De novo assembly and phasing of dikaryotic genomes from two isolates of Puccinia coronata f. sp. avenae, the causal agent of oat crown rust.</title>
        <authorList>
            <person name="Miller M.E."/>
            <person name="Zhang Y."/>
            <person name="Omidvar V."/>
            <person name="Sperschneider J."/>
            <person name="Schwessinger B."/>
            <person name="Raley C."/>
            <person name="Palmer J.M."/>
            <person name="Garnica D."/>
            <person name="Upadhyaya N."/>
            <person name="Rathjen J."/>
            <person name="Taylor J.M."/>
            <person name="Park R.F."/>
            <person name="Dodds P.N."/>
            <person name="Hirsch C.D."/>
            <person name="Kianian S.F."/>
            <person name="Figueroa M."/>
        </authorList>
    </citation>
    <scope>NUCLEOTIDE SEQUENCE [LARGE SCALE GENOMIC DNA]</scope>
    <source>
        <strain evidence="1">12SD80</strain>
    </source>
</reference>
<accession>A0A2N5U693</accession>
<evidence type="ECO:0000313" key="1">
    <source>
        <dbReference type="EMBL" id="PLW33277.1"/>
    </source>
</evidence>
<proteinExistence type="predicted"/>
<name>A0A2N5U693_9BASI</name>